<protein>
    <submittedName>
        <fullName evidence="1">Uncharacterized protein</fullName>
    </submittedName>
</protein>
<sequence>MSHPENFLESVRVPVGFNLVPPPGWDTIPLRSGTREAIQRIVRKSVSQLPAGFPKDDIPKARLQLTKELKQTVRQARNSDGLTLYLPVERMHGMLIPASFVASEPLGAPAGNIEPEAVLIDLARDAEEASARELDGTAAVRILQKLPADPDKGVEVPSWRVQYTVPITHSVPAQWLTFSFSTLTTPDMDIEFTETLVELFDAVMTTFRWSYA</sequence>
<organism evidence="1 2">
    <name type="scientific">Streptomyces albiflavescens</name>
    <dbReference type="NCBI Taxonomy" id="1623582"/>
    <lineage>
        <taxon>Bacteria</taxon>
        <taxon>Bacillati</taxon>
        <taxon>Actinomycetota</taxon>
        <taxon>Actinomycetes</taxon>
        <taxon>Kitasatosporales</taxon>
        <taxon>Streptomycetaceae</taxon>
        <taxon>Streptomyces</taxon>
    </lineage>
</organism>
<name>A0A917YDL5_9ACTN</name>
<gene>
    <name evidence="1" type="ORF">GCM10011579_077120</name>
</gene>
<dbReference type="EMBL" id="BMMM01000018">
    <property type="protein sequence ID" value="GGN85881.1"/>
    <property type="molecule type" value="Genomic_DNA"/>
</dbReference>
<accession>A0A917YDL5</accession>
<dbReference type="AlphaFoldDB" id="A0A917YDL5"/>
<comment type="caution">
    <text evidence="1">The sequence shown here is derived from an EMBL/GenBank/DDBJ whole genome shotgun (WGS) entry which is preliminary data.</text>
</comment>
<dbReference type="Proteomes" id="UP000600365">
    <property type="component" value="Unassembled WGS sequence"/>
</dbReference>
<proteinExistence type="predicted"/>
<reference evidence="1 2" key="1">
    <citation type="journal article" date="2014" name="Int. J. Syst. Evol. Microbiol.">
        <title>Complete genome sequence of Corynebacterium casei LMG S-19264T (=DSM 44701T), isolated from a smear-ripened cheese.</title>
        <authorList>
            <consortium name="US DOE Joint Genome Institute (JGI-PGF)"/>
            <person name="Walter F."/>
            <person name="Albersmeier A."/>
            <person name="Kalinowski J."/>
            <person name="Ruckert C."/>
        </authorList>
    </citation>
    <scope>NUCLEOTIDE SEQUENCE [LARGE SCALE GENOMIC DNA]</scope>
    <source>
        <strain evidence="1 2">CGMCC 4.7111</strain>
    </source>
</reference>
<keyword evidence="2" id="KW-1185">Reference proteome</keyword>
<evidence type="ECO:0000313" key="2">
    <source>
        <dbReference type="Proteomes" id="UP000600365"/>
    </source>
</evidence>
<evidence type="ECO:0000313" key="1">
    <source>
        <dbReference type="EMBL" id="GGN85881.1"/>
    </source>
</evidence>